<evidence type="ECO:0000313" key="2">
    <source>
        <dbReference type="Proteomes" id="UP000599109"/>
    </source>
</evidence>
<dbReference type="InterPro" id="IPR002514">
    <property type="entry name" value="Transposase_8"/>
</dbReference>
<organism evidence="1 2">
    <name type="scientific">Ramlibacter monticola</name>
    <dbReference type="NCBI Taxonomy" id="1926872"/>
    <lineage>
        <taxon>Bacteria</taxon>
        <taxon>Pseudomonadati</taxon>
        <taxon>Pseudomonadota</taxon>
        <taxon>Betaproteobacteria</taxon>
        <taxon>Burkholderiales</taxon>
        <taxon>Comamonadaceae</taxon>
        <taxon>Ramlibacter</taxon>
    </lineage>
</organism>
<name>A0A936Z339_9BURK</name>
<evidence type="ECO:0000313" key="1">
    <source>
        <dbReference type="EMBL" id="MBL0394133.1"/>
    </source>
</evidence>
<dbReference type="Proteomes" id="UP000599109">
    <property type="component" value="Unassembled WGS sequence"/>
</dbReference>
<dbReference type="SUPFAM" id="SSF48295">
    <property type="entry name" value="TrpR-like"/>
    <property type="match status" value="1"/>
</dbReference>
<dbReference type="GO" id="GO:0006313">
    <property type="term" value="P:DNA transposition"/>
    <property type="evidence" value="ECO:0007669"/>
    <property type="project" value="InterPro"/>
</dbReference>
<dbReference type="GO" id="GO:0004803">
    <property type="term" value="F:transposase activity"/>
    <property type="evidence" value="ECO:0007669"/>
    <property type="project" value="InterPro"/>
</dbReference>
<gene>
    <name evidence="1" type="ORF">JJ685_23540</name>
</gene>
<dbReference type="Pfam" id="PF01527">
    <property type="entry name" value="HTH_Tnp_1"/>
    <property type="match status" value="1"/>
</dbReference>
<protein>
    <submittedName>
        <fullName evidence="1">Transposase</fullName>
    </submittedName>
</protein>
<dbReference type="RefSeq" id="WP_201676799.1">
    <property type="nucleotide sequence ID" value="NZ_JAEQNE010000007.1"/>
</dbReference>
<dbReference type="EMBL" id="JAEQNE010000007">
    <property type="protein sequence ID" value="MBL0394133.1"/>
    <property type="molecule type" value="Genomic_DNA"/>
</dbReference>
<sequence>MRANQKPRRRQSEQFKAQVLAACAEPGASVSAVALSFALNANLMHQWRRGRGYKEERPAPPEAASASSPQFVALALPAPLPATPPAVVAAPAAADSIRAEIKRGALVVSVTWPVLAAGEYAAWLGELLR</sequence>
<dbReference type="GO" id="GO:0043565">
    <property type="term" value="F:sequence-specific DNA binding"/>
    <property type="evidence" value="ECO:0007669"/>
    <property type="project" value="InterPro"/>
</dbReference>
<proteinExistence type="predicted"/>
<dbReference type="InterPro" id="IPR010921">
    <property type="entry name" value="Trp_repressor/repl_initiator"/>
</dbReference>
<keyword evidence="2" id="KW-1185">Reference proteome</keyword>
<comment type="caution">
    <text evidence="1">The sequence shown here is derived from an EMBL/GenBank/DDBJ whole genome shotgun (WGS) entry which is preliminary data.</text>
</comment>
<reference evidence="1 2" key="1">
    <citation type="journal article" date="2017" name="Int. J. Syst. Evol. Microbiol.">
        <title>Ramlibacter monticola sp. nov., isolated from forest soil.</title>
        <authorList>
            <person name="Chaudhary D.K."/>
            <person name="Kim J."/>
        </authorList>
    </citation>
    <scope>NUCLEOTIDE SEQUENCE [LARGE SCALE GENOMIC DNA]</scope>
    <source>
        <strain evidence="1 2">KACC 19175</strain>
    </source>
</reference>
<dbReference type="AlphaFoldDB" id="A0A936Z339"/>
<accession>A0A936Z339</accession>